<keyword evidence="3" id="KW-1185">Reference proteome</keyword>
<evidence type="ECO:0000313" key="2">
    <source>
        <dbReference type="EMBL" id="GIY07583.1"/>
    </source>
</evidence>
<comment type="caution">
    <text evidence="2">The sequence shown here is derived from an EMBL/GenBank/DDBJ whole genome shotgun (WGS) entry which is preliminary data.</text>
</comment>
<name>A0AAV4QC04_CAEEX</name>
<sequence length="79" mass="9015">MSVAARLAGARMRIVCFFPLSSLHLPRRPARSRQTGEPARPSPYHSTRVSEDGHTVAALRFTKTRRIEYQKFDDFGLEL</sequence>
<evidence type="ECO:0000256" key="1">
    <source>
        <dbReference type="SAM" id="MobiDB-lite"/>
    </source>
</evidence>
<dbReference type="Proteomes" id="UP001054945">
    <property type="component" value="Unassembled WGS sequence"/>
</dbReference>
<feature type="region of interest" description="Disordered" evidence="1">
    <location>
        <begin position="27"/>
        <end position="51"/>
    </location>
</feature>
<reference evidence="2 3" key="1">
    <citation type="submission" date="2021-06" db="EMBL/GenBank/DDBJ databases">
        <title>Caerostris extrusa draft genome.</title>
        <authorList>
            <person name="Kono N."/>
            <person name="Arakawa K."/>
        </authorList>
    </citation>
    <scope>NUCLEOTIDE SEQUENCE [LARGE SCALE GENOMIC DNA]</scope>
</reference>
<accession>A0AAV4QC04</accession>
<proteinExistence type="predicted"/>
<protein>
    <submittedName>
        <fullName evidence="2">Uncharacterized protein</fullName>
    </submittedName>
</protein>
<dbReference type="EMBL" id="BPLR01006125">
    <property type="protein sequence ID" value="GIY07583.1"/>
    <property type="molecule type" value="Genomic_DNA"/>
</dbReference>
<evidence type="ECO:0000313" key="3">
    <source>
        <dbReference type="Proteomes" id="UP001054945"/>
    </source>
</evidence>
<gene>
    <name evidence="2" type="ORF">CEXT_601471</name>
</gene>
<dbReference type="AlphaFoldDB" id="A0AAV4QC04"/>
<organism evidence="2 3">
    <name type="scientific">Caerostris extrusa</name>
    <name type="common">Bark spider</name>
    <name type="synonym">Caerostris bankana</name>
    <dbReference type="NCBI Taxonomy" id="172846"/>
    <lineage>
        <taxon>Eukaryota</taxon>
        <taxon>Metazoa</taxon>
        <taxon>Ecdysozoa</taxon>
        <taxon>Arthropoda</taxon>
        <taxon>Chelicerata</taxon>
        <taxon>Arachnida</taxon>
        <taxon>Araneae</taxon>
        <taxon>Araneomorphae</taxon>
        <taxon>Entelegynae</taxon>
        <taxon>Araneoidea</taxon>
        <taxon>Araneidae</taxon>
        <taxon>Caerostris</taxon>
    </lineage>
</organism>